<name>A0A1I1JDM2_9HYPH</name>
<reference evidence="1 2" key="1">
    <citation type="submission" date="2016-10" db="EMBL/GenBank/DDBJ databases">
        <authorList>
            <person name="de Groot N.N."/>
        </authorList>
    </citation>
    <scope>NUCLEOTIDE SEQUENCE [LARGE SCALE GENOMIC DNA]</scope>
    <source>
        <strain evidence="1 2">CGMCC 1.10210</strain>
    </source>
</reference>
<dbReference type="AlphaFoldDB" id="A0A1I1JDM2"/>
<accession>A0A1I1JDM2</accession>
<dbReference type="STRING" id="728005.SAMN04488059_105169"/>
<dbReference type="EMBL" id="FOMB01000005">
    <property type="protein sequence ID" value="SFC46657.1"/>
    <property type="molecule type" value="Genomic_DNA"/>
</dbReference>
<evidence type="ECO:0000313" key="1">
    <source>
        <dbReference type="EMBL" id="SFC46657.1"/>
    </source>
</evidence>
<protein>
    <submittedName>
        <fullName evidence="1">Uncharacterized protein</fullName>
    </submittedName>
</protein>
<gene>
    <name evidence="1" type="ORF">SAMN04488059_105169</name>
</gene>
<evidence type="ECO:0000313" key="2">
    <source>
        <dbReference type="Proteomes" id="UP000182258"/>
    </source>
</evidence>
<dbReference type="Proteomes" id="UP000182258">
    <property type="component" value="Unassembled WGS sequence"/>
</dbReference>
<dbReference type="OrthoDB" id="7947287at2"/>
<dbReference type="RefSeq" id="WP_143078075.1">
    <property type="nucleotide sequence ID" value="NZ_FOMB01000005.1"/>
</dbReference>
<sequence length="209" mass="24094">MVQYRYTLLEHVGDPHQWRYTWQIKDDVSLDSTCSFCGRNALRVTYEVTRGTEVAWVCEHCVARYNISADIDGEPLGPKEARAYAHGLTARLKQQTCKDIIRRIQDQLVDADLEPVAVYFDRNLQLSPHWAAKLFMTLVQIGEETKAQVFEVQTRSKIHQREFGDLDDRERGLVWIALSPQQRRRLASLGFAPLGALVRRSLSVRVPRI</sequence>
<organism evidence="1 2">
    <name type="scientific">Devosia psychrophila</name>
    <dbReference type="NCBI Taxonomy" id="728005"/>
    <lineage>
        <taxon>Bacteria</taxon>
        <taxon>Pseudomonadati</taxon>
        <taxon>Pseudomonadota</taxon>
        <taxon>Alphaproteobacteria</taxon>
        <taxon>Hyphomicrobiales</taxon>
        <taxon>Devosiaceae</taxon>
        <taxon>Devosia</taxon>
    </lineage>
</organism>
<proteinExistence type="predicted"/>